<dbReference type="Gene3D" id="3.60.15.10">
    <property type="entry name" value="Ribonuclease Z/Hydroxyacylglutathione hydrolase-like"/>
    <property type="match status" value="1"/>
</dbReference>
<dbReference type="Pfam" id="PF12706">
    <property type="entry name" value="Lactamase_B_2"/>
    <property type="match status" value="1"/>
</dbReference>
<reference evidence="2" key="1">
    <citation type="submission" date="2020-08" db="EMBL/GenBank/DDBJ databases">
        <title>Paracoccus amoyensis sp. nov., isolated from the surface seawater at coast of Xiamen, Fujian.</title>
        <authorList>
            <person name="Lyu L."/>
        </authorList>
    </citation>
    <scope>NUCLEOTIDE SEQUENCE</scope>
    <source>
        <strain evidence="2">11-3</strain>
    </source>
</reference>
<dbReference type="PANTHER" id="PTHR42663">
    <property type="entry name" value="HYDROLASE C777.06C-RELATED-RELATED"/>
    <property type="match status" value="1"/>
</dbReference>
<dbReference type="Proteomes" id="UP000608594">
    <property type="component" value="Unassembled WGS sequence"/>
</dbReference>
<name>A0A926JCH3_9RHOB</name>
<dbReference type="RefSeq" id="WP_187794691.1">
    <property type="nucleotide sequence ID" value="NZ_JACOQL010000005.1"/>
</dbReference>
<keyword evidence="3" id="KW-1185">Reference proteome</keyword>
<accession>A0A926JCH3</accession>
<dbReference type="AlphaFoldDB" id="A0A926JCH3"/>
<sequence>MIRATILGCGSSGGVPRLGGRWGACDPNNPRNRRRRCSLLVERPGPDGVTQVLIDTGPDMVPQLLDANVGTLDAVIYTHAHADHVHGVDDLRQLVYNAQRKMPIWADKPTAQALQDRFGYIFETPEGSHYPAICELNPIKGAITIDGPGGPVTFIPFRVQHGEITALGYRFGGFVYLPDVSEIPDAAWPVIEGAEIFVCDALRYEPHPSHAHLARTLEWMERIDPPLGILTNMHIDIDHDQVMDVIPANILPAYDGMILEANDDTPDIGAAI</sequence>
<organism evidence="2 3">
    <name type="scientific">Paracoccus amoyensis</name>
    <dbReference type="NCBI Taxonomy" id="2760093"/>
    <lineage>
        <taxon>Bacteria</taxon>
        <taxon>Pseudomonadati</taxon>
        <taxon>Pseudomonadota</taxon>
        <taxon>Alphaproteobacteria</taxon>
        <taxon>Rhodobacterales</taxon>
        <taxon>Paracoccaceae</taxon>
        <taxon>Paracoccus</taxon>
    </lineage>
</organism>
<evidence type="ECO:0000313" key="3">
    <source>
        <dbReference type="Proteomes" id="UP000608594"/>
    </source>
</evidence>
<proteinExistence type="predicted"/>
<dbReference type="CDD" id="cd16279">
    <property type="entry name" value="metallo-hydrolase-like_MBL-fold"/>
    <property type="match status" value="1"/>
</dbReference>
<dbReference type="InterPro" id="IPR036866">
    <property type="entry name" value="RibonucZ/Hydroxyglut_hydro"/>
</dbReference>
<gene>
    <name evidence="2" type="ORF">H4P12_16035</name>
</gene>
<protein>
    <submittedName>
        <fullName evidence="2">MBL fold metallo-hydrolase</fullName>
    </submittedName>
</protein>
<comment type="caution">
    <text evidence="2">The sequence shown here is derived from an EMBL/GenBank/DDBJ whole genome shotgun (WGS) entry which is preliminary data.</text>
</comment>
<evidence type="ECO:0000259" key="1">
    <source>
        <dbReference type="Pfam" id="PF12706"/>
    </source>
</evidence>
<dbReference type="InterPro" id="IPR001279">
    <property type="entry name" value="Metallo-B-lactamas"/>
</dbReference>
<evidence type="ECO:0000313" key="2">
    <source>
        <dbReference type="EMBL" id="MBC9248186.1"/>
    </source>
</evidence>
<feature type="domain" description="Metallo-beta-lactamase" evidence="1">
    <location>
        <begin position="50"/>
        <end position="231"/>
    </location>
</feature>
<dbReference type="SUPFAM" id="SSF56281">
    <property type="entry name" value="Metallo-hydrolase/oxidoreductase"/>
    <property type="match status" value="1"/>
</dbReference>
<dbReference type="PANTHER" id="PTHR42663:SF6">
    <property type="entry name" value="HYDROLASE C777.06C-RELATED"/>
    <property type="match status" value="1"/>
</dbReference>
<dbReference type="EMBL" id="JACOQL010000005">
    <property type="protein sequence ID" value="MBC9248186.1"/>
    <property type="molecule type" value="Genomic_DNA"/>
</dbReference>